<dbReference type="EMBL" id="BJXK01000004">
    <property type="protein sequence ID" value="GEM79018.1"/>
    <property type="molecule type" value="Genomic_DNA"/>
</dbReference>
<dbReference type="Proteomes" id="UP000321113">
    <property type="component" value="Unassembled WGS sequence"/>
</dbReference>
<name>A0A511QNV2_9VIBR</name>
<gene>
    <name evidence="2" type="ORF">VSU01S_12630</name>
</gene>
<comment type="caution">
    <text evidence="2">The sequence shown here is derived from an EMBL/GenBank/DDBJ whole genome shotgun (WGS) entry which is preliminary data.</text>
</comment>
<sequence length="85" mass="9309">MLDKHKLVPIPEIKLNVIINSKLVEVKPDKKTPRENKATPEHNVNLPPNLSRIPPVTTESIDVNDACAANGAFASVIVHPQLEIS</sequence>
<evidence type="ECO:0000256" key="1">
    <source>
        <dbReference type="SAM" id="MobiDB-lite"/>
    </source>
</evidence>
<evidence type="ECO:0000313" key="3">
    <source>
        <dbReference type="Proteomes" id="UP000321113"/>
    </source>
</evidence>
<organism evidence="2 3">
    <name type="scientific">Vibrio superstes NBRC 103154</name>
    <dbReference type="NCBI Taxonomy" id="1219062"/>
    <lineage>
        <taxon>Bacteria</taxon>
        <taxon>Pseudomonadati</taxon>
        <taxon>Pseudomonadota</taxon>
        <taxon>Gammaproteobacteria</taxon>
        <taxon>Vibrionales</taxon>
        <taxon>Vibrionaceae</taxon>
        <taxon>Vibrio</taxon>
    </lineage>
</organism>
<evidence type="ECO:0000313" key="2">
    <source>
        <dbReference type="EMBL" id="GEM79018.1"/>
    </source>
</evidence>
<keyword evidence="3" id="KW-1185">Reference proteome</keyword>
<accession>A0A511QNV2</accession>
<dbReference type="AlphaFoldDB" id="A0A511QNV2"/>
<feature type="region of interest" description="Disordered" evidence="1">
    <location>
        <begin position="26"/>
        <end position="53"/>
    </location>
</feature>
<proteinExistence type="predicted"/>
<protein>
    <submittedName>
        <fullName evidence="2">Uncharacterized protein</fullName>
    </submittedName>
</protein>
<reference evidence="2 3" key="1">
    <citation type="submission" date="2019-07" db="EMBL/GenBank/DDBJ databases">
        <title>Whole genome shotgun sequence of Vibrio superstes NBRC 103154.</title>
        <authorList>
            <person name="Hosoyama A."/>
            <person name="Uohara A."/>
            <person name="Ohji S."/>
            <person name="Ichikawa N."/>
        </authorList>
    </citation>
    <scope>NUCLEOTIDE SEQUENCE [LARGE SCALE GENOMIC DNA]</scope>
    <source>
        <strain evidence="2 3">NBRC 103154</strain>
    </source>
</reference>
<feature type="compositionally biased region" description="Basic and acidic residues" evidence="1">
    <location>
        <begin position="26"/>
        <end position="40"/>
    </location>
</feature>